<keyword evidence="6 8" id="KW-0472">Membrane</keyword>
<keyword evidence="5 8" id="KW-1133">Transmembrane helix</keyword>
<dbReference type="PANTHER" id="PTHR43337:SF4">
    <property type="entry name" value="GUANINE_HYPOXANTHINE PERMEASE GHXQ"/>
    <property type="match status" value="1"/>
</dbReference>
<protein>
    <submittedName>
        <fullName evidence="10">Haloacid dehalogenase-like hydrolase</fullName>
    </submittedName>
</protein>
<dbReference type="Gene3D" id="3.40.50.1000">
    <property type="entry name" value="HAD superfamily/HAD-like"/>
    <property type="match status" value="1"/>
</dbReference>
<evidence type="ECO:0000256" key="7">
    <source>
        <dbReference type="SAM" id="MobiDB-lite"/>
    </source>
</evidence>
<reference evidence="10" key="1">
    <citation type="submission" date="2016-11" db="UniProtKB">
        <authorList>
            <consortium name="WormBaseParasite"/>
        </authorList>
    </citation>
    <scope>IDENTIFICATION</scope>
</reference>
<dbReference type="Proteomes" id="UP000095287">
    <property type="component" value="Unplaced"/>
</dbReference>
<name>A0A1I7Y4Q6_9BILA</name>
<feature type="compositionally biased region" description="Low complexity" evidence="7">
    <location>
        <begin position="433"/>
        <end position="446"/>
    </location>
</feature>
<evidence type="ECO:0000256" key="5">
    <source>
        <dbReference type="ARBA" id="ARBA00022989"/>
    </source>
</evidence>
<feature type="transmembrane region" description="Helical" evidence="8">
    <location>
        <begin position="83"/>
        <end position="104"/>
    </location>
</feature>
<evidence type="ECO:0000256" key="6">
    <source>
        <dbReference type="ARBA" id="ARBA00023136"/>
    </source>
</evidence>
<dbReference type="WBParaSite" id="L893_g12654.t1">
    <property type="protein sequence ID" value="L893_g12654.t1"/>
    <property type="gene ID" value="L893_g12654"/>
</dbReference>
<feature type="transmembrane region" description="Helical" evidence="8">
    <location>
        <begin position="44"/>
        <end position="71"/>
    </location>
</feature>
<dbReference type="GO" id="GO:0015208">
    <property type="term" value="F:guanine transmembrane transporter activity"/>
    <property type="evidence" value="ECO:0007669"/>
    <property type="project" value="TreeGrafter"/>
</dbReference>
<evidence type="ECO:0000256" key="1">
    <source>
        <dbReference type="ARBA" id="ARBA00004141"/>
    </source>
</evidence>
<feature type="region of interest" description="Disordered" evidence="7">
    <location>
        <begin position="350"/>
        <end position="375"/>
    </location>
</feature>
<dbReference type="InterPro" id="IPR036412">
    <property type="entry name" value="HAD-like_sf"/>
</dbReference>
<evidence type="ECO:0000256" key="8">
    <source>
        <dbReference type="SAM" id="Phobius"/>
    </source>
</evidence>
<keyword evidence="4 8" id="KW-0812">Transmembrane</keyword>
<dbReference type="Pfam" id="PF00860">
    <property type="entry name" value="Xan_ur_permease"/>
    <property type="match status" value="1"/>
</dbReference>
<dbReference type="AlphaFoldDB" id="A0A1I7Y4Q6"/>
<keyword evidence="3" id="KW-0813">Transport</keyword>
<feature type="region of interest" description="Disordered" evidence="7">
    <location>
        <begin position="419"/>
        <end position="456"/>
    </location>
</feature>
<dbReference type="GO" id="GO:0005886">
    <property type="term" value="C:plasma membrane"/>
    <property type="evidence" value="ECO:0007669"/>
    <property type="project" value="TreeGrafter"/>
</dbReference>
<dbReference type="SUPFAM" id="SSF56784">
    <property type="entry name" value="HAD-like"/>
    <property type="match status" value="1"/>
</dbReference>
<organism evidence="9 10">
    <name type="scientific">Steinernema glaseri</name>
    <dbReference type="NCBI Taxonomy" id="37863"/>
    <lineage>
        <taxon>Eukaryota</taxon>
        <taxon>Metazoa</taxon>
        <taxon>Ecdysozoa</taxon>
        <taxon>Nematoda</taxon>
        <taxon>Chromadorea</taxon>
        <taxon>Rhabditida</taxon>
        <taxon>Tylenchina</taxon>
        <taxon>Panagrolaimomorpha</taxon>
        <taxon>Strongyloidoidea</taxon>
        <taxon>Steinernematidae</taxon>
        <taxon>Steinernema</taxon>
    </lineage>
</organism>
<dbReference type="PANTHER" id="PTHR43337">
    <property type="entry name" value="XANTHINE/URACIL PERMEASE C887.17-RELATED"/>
    <property type="match status" value="1"/>
</dbReference>
<keyword evidence="9" id="KW-1185">Reference proteome</keyword>
<comment type="similarity">
    <text evidence="2">Belongs to the nucleobase:cation symporter-2 (NCS2) (TC 2.A.40) family. Azg-like subfamily.</text>
</comment>
<sequence length="456" mass="48195">MLIFLSPLAGLVPSYATAPALMYVGLLMLGGVRHLNTDDTVDTMAGLVCAVFIVLTVNIVTGIMLGFCTLVLGRLFAGELRRLNVGTVLIALALAVFYLGGWALPRQPAGLHTSHARLAGLFSCLFGVCAPCLGVGSRSAASSGDQASVLADTYVRDYVPQIVRPEMMERVRAHRERGDTVVLVSASPSIYLQPWAKAQGMAQVLATELAFDEQKGCVGMASANCWGQEKVNRLQAWLGDKPVELDMAYGDSPGDAQMLAHTLIESAEIKPGSGLILADGSVLIALDRHTNQQAGPTLGQQVNTQDQAQNPYAIAGPACRNDQTGCQCNQAGESHPAAACLGPILEPDPESECAGGNQEGAKNQSQDGGTYQRVANGNQTGEQVQNTAQAPEQKAAPAFGTPCMSQMQHAAYGHQDADIHHAGNRGTHHVDQGDQTQNDQGNAQTNKPSWFQGQLT</sequence>
<evidence type="ECO:0000313" key="9">
    <source>
        <dbReference type="Proteomes" id="UP000095287"/>
    </source>
</evidence>
<feature type="compositionally biased region" description="Polar residues" evidence="7">
    <location>
        <begin position="447"/>
        <end position="456"/>
    </location>
</feature>
<dbReference type="InterPro" id="IPR045018">
    <property type="entry name" value="Azg-like"/>
</dbReference>
<evidence type="ECO:0000313" key="10">
    <source>
        <dbReference type="WBParaSite" id="L893_g12654.t1"/>
    </source>
</evidence>
<dbReference type="Pfam" id="PF12710">
    <property type="entry name" value="HAD"/>
    <property type="match status" value="1"/>
</dbReference>
<comment type="subcellular location">
    <subcellularLocation>
        <location evidence="1">Membrane</location>
        <topology evidence="1">Multi-pass membrane protein</topology>
    </subcellularLocation>
</comment>
<accession>A0A1I7Y4Q6</accession>
<dbReference type="InterPro" id="IPR006043">
    <property type="entry name" value="NCS2"/>
</dbReference>
<feature type="compositionally biased region" description="Polar residues" evidence="7">
    <location>
        <begin position="360"/>
        <end position="375"/>
    </location>
</feature>
<dbReference type="NCBIfam" id="TIGR01488">
    <property type="entry name" value="HAD-SF-IB"/>
    <property type="match status" value="1"/>
</dbReference>
<dbReference type="InterPro" id="IPR023214">
    <property type="entry name" value="HAD_sf"/>
</dbReference>
<evidence type="ECO:0000256" key="3">
    <source>
        <dbReference type="ARBA" id="ARBA00022448"/>
    </source>
</evidence>
<evidence type="ECO:0000256" key="2">
    <source>
        <dbReference type="ARBA" id="ARBA00005697"/>
    </source>
</evidence>
<proteinExistence type="inferred from homology"/>
<evidence type="ECO:0000256" key="4">
    <source>
        <dbReference type="ARBA" id="ARBA00022692"/>
    </source>
</evidence>